<evidence type="ECO:0000313" key="8">
    <source>
        <dbReference type="Proteomes" id="UP000016491"/>
    </source>
</evidence>
<dbReference type="EMBL" id="AWSU01000093">
    <property type="protein sequence ID" value="ERI79063.1"/>
    <property type="molecule type" value="Genomic_DNA"/>
</dbReference>
<evidence type="ECO:0000256" key="5">
    <source>
        <dbReference type="ARBA" id="ARBA00023136"/>
    </source>
</evidence>
<dbReference type="NCBIfam" id="NF038403">
    <property type="entry name" value="perm_prefix_1"/>
    <property type="match status" value="1"/>
</dbReference>
<comment type="caution">
    <text evidence="7">The sequence shown here is derived from an EMBL/GenBank/DDBJ whole genome shotgun (WGS) entry which is preliminary data.</text>
</comment>
<dbReference type="InterPro" id="IPR047928">
    <property type="entry name" value="Perm_prefix_1"/>
</dbReference>
<evidence type="ECO:0008006" key="9">
    <source>
        <dbReference type="Google" id="ProtNLM"/>
    </source>
</evidence>
<dbReference type="Pfam" id="PF01098">
    <property type="entry name" value="FTSW_RODA_SPOVE"/>
    <property type="match status" value="1"/>
</dbReference>
<keyword evidence="3" id="KW-0133">Cell shape</keyword>
<accession>A0ABC9U1H0</accession>
<dbReference type="AlphaFoldDB" id="A0ABC9U1H0"/>
<keyword evidence="2 6" id="KW-0812">Transmembrane</keyword>
<comment type="subcellular location">
    <subcellularLocation>
        <location evidence="1">Membrane</location>
        <topology evidence="1">Multi-pass membrane protein</topology>
    </subcellularLocation>
</comment>
<dbReference type="Proteomes" id="UP000016491">
    <property type="component" value="Unassembled WGS sequence"/>
</dbReference>
<dbReference type="GO" id="GO:0016020">
    <property type="term" value="C:membrane"/>
    <property type="evidence" value="ECO:0007669"/>
    <property type="project" value="UniProtKB-SubCell"/>
</dbReference>
<feature type="transmembrane region" description="Helical" evidence="6">
    <location>
        <begin position="199"/>
        <end position="226"/>
    </location>
</feature>
<keyword evidence="5 6" id="KW-0472">Membrane</keyword>
<proteinExistence type="predicted"/>
<feature type="transmembrane region" description="Helical" evidence="6">
    <location>
        <begin position="355"/>
        <end position="376"/>
    </location>
</feature>
<feature type="transmembrane region" description="Helical" evidence="6">
    <location>
        <begin position="238"/>
        <end position="261"/>
    </location>
</feature>
<organism evidence="7 8">
    <name type="scientific">[Clostridium] symbiosum ATCC 14940</name>
    <dbReference type="NCBI Taxonomy" id="411472"/>
    <lineage>
        <taxon>Bacteria</taxon>
        <taxon>Bacillati</taxon>
        <taxon>Bacillota</taxon>
        <taxon>Clostridia</taxon>
        <taxon>Lachnospirales</taxon>
        <taxon>Lachnospiraceae</taxon>
        <taxon>Otoolea</taxon>
    </lineage>
</organism>
<sequence>MHEYLEILKAQIRCVKVRDSVVKEVEDHIKDQAMAYRQSGMTESEATAEAVRQMGDPVAAGVELDRIHRPTMDWKLVAFVAVLSIIGLLIQYAFGRQQADLTMFFRQCVHTGIGILLMVAVCLVDYSVIGKYGFALWGLLSGFVLLTVLFGPTYNGSHLYIRNYIYLYVPVYTGILYHYRNGGVTALVKCGLLHMAAMILSLMAVTIPACLDVTVICLMMTSIAIWKGWFAVNRKAALAGLWLAAVLLPLIFVGIGVFNFMPYQTARLEAVLNPAVDPLGRGYIPGVIRDTLQWSTWAGPAVKTLDGRMGSLHTDYILIQLISSYGLLAGAGVVLAAIGFVVHGFHMTVRMKNQLGQMLGIGCCLVFFLQIFHYVMLNLGRGLINTGMPFLSYGKGPVFATSILVGLLMSIYRYKNISTEQKAGYRQRYRLRIEKI</sequence>
<evidence type="ECO:0000256" key="1">
    <source>
        <dbReference type="ARBA" id="ARBA00004141"/>
    </source>
</evidence>
<evidence type="ECO:0000256" key="6">
    <source>
        <dbReference type="SAM" id="Phobius"/>
    </source>
</evidence>
<name>A0ABC9U1H0_CLOSY</name>
<feature type="transmembrane region" description="Helical" evidence="6">
    <location>
        <begin position="396"/>
        <end position="414"/>
    </location>
</feature>
<dbReference type="RefSeq" id="WP_021641865.1">
    <property type="nucleotide sequence ID" value="NZ_KE992883.1"/>
</dbReference>
<dbReference type="GO" id="GO:0008360">
    <property type="term" value="P:regulation of cell shape"/>
    <property type="evidence" value="ECO:0007669"/>
    <property type="project" value="UniProtKB-KW"/>
</dbReference>
<evidence type="ECO:0000313" key="7">
    <source>
        <dbReference type="EMBL" id="ERI79063.1"/>
    </source>
</evidence>
<gene>
    <name evidence="7" type="ORF">CLOSYM_01143</name>
</gene>
<reference evidence="7 8" key="1">
    <citation type="submission" date="2013-07" db="EMBL/GenBank/DDBJ databases">
        <authorList>
            <person name="Weinstock G."/>
            <person name="Sodergren E."/>
            <person name="Wylie T."/>
            <person name="Fulton L."/>
            <person name="Fulton R."/>
            <person name="Fronick C."/>
            <person name="O'Laughlin M."/>
            <person name="Godfrey J."/>
            <person name="Miner T."/>
            <person name="Herter B."/>
            <person name="Appelbaum E."/>
            <person name="Cordes M."/>
            <person name="Lek S."/>
            <person name="Wollam A."/>
            <person name="Pepin K.H."/>
            <person name="Palsikar V.B."/>
            <person name="Mitreva M."/>
            <person name="Wilson R.K."/>
        </authorList>
    </citation>
    <scope>NUCLEOTIDE SEQUENCE [LARGE SCALE GENOMIC DNA]</scope>
    <source>
        <strain evidence="7 8">ATCC 14940</strain>
    </source>
</reference>
<evidence type="ECO:0000256" key="4">
    <source>
        <dbReference type="ARBA" id="ARBA00022989"/>
    </source>
</evidence>
<evidence type="ECO:0000256" key="3">
    <source>
        <dbReference type="ARBA" id="ARBA00022960"/>
    </source>
</evidence>
<evidence type="ECO:0000256" key="2">
    <source>
        <dbReference type="ARBA" id="ARBA00022692"/>
    </source>
</evidence>
<dbReference type="InterPro" id="IPR001182">
    <property type="entry name" value="FtsW/RodA"/>
</dbReference>
<feature type="transmembrane region" description="Helical" evidence="6">
    <location>
        <begin position="76"/>
        <end position="95"/>
    </location>
</feature>
<protein>
    <recommendedName>
        <fullName evidence="9">Cell cycle protein, FtsW/RodA/SpoVE family</fullName>
    </recommendedName>
</protein>
<feature type="transmembrane region" description="Helical" evidence="6">
    <location>
        <begin position="163"/>
        <end position="179"/>
    </location>
</feature>
<keyword evidence="4 6" id="KW-1133">Transmembrane helix</keyword>
<feature type="transmembrane region" description="Helical" evidence="6">
    <location>
        <begin position="107"/>
        <end position="128"/>
    </location>
</feature>
<feature type="transmembrane region" description="Helical" evidence="6">
    <location>
        <begin position="317"/>
        <end position="343"/>
    </location>
</feature>
<dbReference type="PANTHER" id="PTHR30474">
    <property type="entry name" value="CELL CYCLE PROTEIN"/>
    <property type="match status" value="1"/>
</dbReference>
<feature type="transmembrane region" description="Helical" evidence="6">
    <location>
        <begin position="134"/>
        <end position="151"/>
    </location>
</feature>